<organism evidence="1 2">
    <name type="scientific">Aspergillus melleus</name>
    <dbReference type="NCBI Taxonomy" id="138277"/>
    <lineage>
        <taxon>Eukaryota</taxon>
        <taxon>Fungi</taxon>
        <taxon>Dikarya</taxon>
        <taxon>Ascomycota</taxon>
        <taxon>Pezizomycotina</taxon>
        <taxon>Eurotiomycetes</taxon>
        <taxon>Eurotiomycetidae</taxon>
        <taxon>Eurotiales</taxon>
        <taxon>Aspergillaceae</taxon>
        <taxon>Aspergillus</taxon>
        <taxon>Aspergillus subgen. Circumdati</taxon>
    </lineage>
</organism>
<sequence length="1773" mass="190237">MDATDSFLSSAKYGYDFVVSTTQASINSDLLLFLSESQQPVQSFCFLADDTGNPTKMVSLEDFLELTDKVNPFEIPAGTDYEDERIQKVLDARFLVGIQIQMGLPPGVAPKDLPAIVDLGDDAKTVKFNMFCSQFTVIENTPPGFFSKVGQWNVWSQPSGDPWYVQVNVDLVVADLNKELDTPYLNNHPDLKAQLKAQLMNLSGSAFSLQQLLFDLENADSQNVPRFEGIPEGSEAEGILQRTFVSIYSDTAKNYGLPLVSVTAVAGTPDPSQLQMTSFERQVSPLKDSNGVVIASPSTLQKSATTLDHLCAIGKKPLPGVSSFNWNWVLPEDINDKSGVIAINRNIIAQSILDQLLPAAQSCCLRIEPEVHADWYWSSGSFDVDIYGDQTPTIAEVTDSGSKVVFIQYSCSKKDDSQKGATYCAMTVDSSYTCEVYFEEQKITVKQHLLVHVYALVDWENGSANVFDNTITDEYTISVDQNGRLMIALTNSTPVDESTDPDLNWFSEAFSGINAVCDNIKKKVTTFATSNMKKGTLDGIQNFIFPGGKVFTYKDPRFSSHQDLGCDIVYVDPSSSLKSRKKARKALQSAEPTLGLTSSSDMMLNYVQGEVVSPTNKFEALQTQDGHALVFAIDSSGVFYVIQERSGSTSTGWELHDLSSSVIDAYFPGKADAVVRTFDVGQSAIDGTINLAMAVSSGGTDNLFMSLLNSNGDTSWVDSPRWTHVPFDAVTEWPDTITITGILFAELSSSQYLIVDLDRLNESAVKNIVRYYVDPSKEAGCFWVKHDVPVDIEDGNYQSCVGRVSNAWSDGVYTLGTTDGAPQLVYMPLINDFGSGPPAPRRLSLPGSQVPSAITTARNGDKSSSLLATTDLYAIGGSSLYYFAANAQTDGATPVPLITNDFLSGTGTLLSMMSDGVTTIWGKNSSNEVYYVSCLNTELNKPGSWSTPVPILTSIERISAYVNGIDGGNTIFASGNGRLFVLTQATITDAKVWQAQDVKLAAPVTAEPLSFTSYTTNIQVTDTEKDAPPGKTTLSIAAEVRTPVYMNGLYYVLAPSPIKVTTDAGGSLSVIQATQDLNAVTITATIDGGSVGTVVNPMDKSFQKLTSLNSADSLRAASFPTNTVAGGVLEDTSSTPLVAPSTDDDGVKAIASHMTNLQTVYNEVPSKSVLLSRHLNRQRRSILRPVSSTVPAQRVVPSTRFLASRNVTGALDDIAIAAGDLFHWLKSGVEAVIDIVRDGISDTWHFIATIAGKVYRAVLDTVDAIVGAVEWVFNAIKTAIEDLIRFIEFLFSWNDIKRTKNVLHNVVKLYVQNQVDQIPRAKAAFDTHVVEAEETLGKWAGITDWTPIGFAASQPASGTTSNPAKGQTSGSRLLADHFQNQVHHISIVGDHPSQDAVQSLVDQLLTGLSNEGAVLGQVYNQLRGLASDFSSLNVGDVLKKLAVILADGALSSAQVVVDALLDVLQSVAESAIGLLDTKMHIPIISDILNAIGVPDISFLDLFTWIAAVGYTVVYKIANNEAPFPDTSEVGAIISASSWDDLAALFHPTAVKRVNSIVGRTPTSALITLPQAVQSALFIASHATAGFMLFVGDIVGSLEAEFISGDNPFSIPSAVLGIIVAAFEGGGNVLVPKAPIENTAVQVISNVTTAATITSKLVFCGPVQKRLGASSSKFSGLAVDDGRATGAIVNSILIIPALIVTGWHFYELSGKSEGAERSAAIVGEVSTLTSYISRVSYAVAVNDMDPATRQIPIGIMAASNLVDAGLQTAESMIH</sequence>
<keyword evidence="2" id="KW-1185">Reference proteome</keyword>
<dbReference type="Proteomes" id="UP001177260">
    <property type="component" value="Unassembled WGS sequence"/>
</dbReference>
<comment type="caution">
    <text evidence="1">The sequence shown here is derived from an EMBL/GenBank/DDBJ whole genome shotgun (WGS) entry which is preliminary data.</text>
</comment>
<gene>
    <name evidence="1" type="ORF">N8T08_007158</name>
</gene>
<evidence type="ECO:0000313" key="2">
    <source>
        <dbReference type="Proteomes" id="UP001177260"/>
    </source>
</evidence>
<dbReference type="EMBL" id="JAOPJF010000045">
    <property type="protein sequence ID" value="KAK1142917.1"/>
    <property type="molecule type" value="Genomic_DNA"/>
</dbReference>
<evidence type="ECO:0000313" key="1">
    <source>
        <dbReference type="EMBL" id="KAK1142917.1"/>
    </source>
</evidence>
<accession>A0ACC3AYQ9</accession>
<protein>
    <submittedName>
        <fullName evidence="1">Uncharacterized protein</fullName>
    </submittedName>
</protein>
<proteinExistence type="predicted"/>
<reference evidence="1 2" key="1">
    <citation type="journal article" date="2023" name="ACS Omega">
        <title>Identification of the Neoaspergillic Acid Biosynthesis Gene Cluster by Establishing an In Vitro CRISPR-Ribonucleoprotein Genetic System in Aspergillus melleus.</title>
        <authorList>
            <person name="Yuan B."/>
            <person name="Grau M.F."/>
            <person name="Murata R.M."/>
            <person name="Torok T."/>
            <person name="Venkateswaran K."/>
            <person name="Stajich J.E."/>
            <person name="Wang C.C.C."/>
        </authorList>
    </citation>
    <scope>NUCLEOTIDE SEQUENCE [LARGE SCALE GENOMIC DNA]</scope>
    <source>
        <strain evidence="1 2">IMV 1140</strain>
    </source>
</reference>
<name>A0ACC3AYQ9_9EURO</name>